<keyword evidence="3" id="KW-1185">Reference proteome</keyword>
<comment type="caution">
    <text evidence="2">The sequence shown here is derived from an EMBL/GenBank/DDBJ whole genome shotgun (WGS) entry which is preliminary data.</text>
</comment>
<evidence type="ECO:0000313" key="2">
    <source>
        <dbReference type="EMBL" id="CAK9008300.1"/>
    </source>
</evidence>
<name>A0ABP0J1T8_9DINO</name>
<feature type="compositionally biased region" description="Low complexity" evidence="1">
    <location>
        <begin position="1"/>
        <end position="15"/>
    </location>
</feature>
<gene>
    <name evidence="2" type="ORF">SCF082_LOCUS9806</name>
</gene>
<proteinExistence type="predicted"/>
<reference evidence="2 3" key="1">
    <citation type="submission" date="2024-02" db="EMBL/GenBank/DDBJ databases">
        <authorList>
            <person name="Chen Y."/>
            <person name="Shah S."/>
            <person name="Dougan E. K."/>
            <person name="Thang M."/>
            <person name="Chan C."/>
        </authorList>
    </citation>
    <scope>NUCLEOTIDE SEQUENCE [LARGE SCALE GENOMIC DNA]</scope>
</reference>
<dbReference type="Proteomes" id="UP001642464">
    <property type="component" value="Unassembled WGS sequence"/>
</dbReference>
<dbReference type="EMBL" id="CAXAMM010005716">
    <property type="protein sequence ID" value="CAK9008300.1"/>
    <property type="molecule type" value="Genomic_DNA"/>
</dbReference>
<feature type="non-terminal residue" evidence="2">
    <location>
        <position position="360"/>
    </location>
</feature>
<sequence>AGGSAQEAFQQASEAVTRAEVQRGKSSREVGMAARQAVADFSDPLHAKSLALRAAIQAVVRRNALHHDSPNLMAREAHLAAHAVGLPYDHLKICEIAVEALAERLAAEGATAHDLGVATKDLALSLAISPPGGLNSTTQELLSLQSAMFLASKAAARAALRHQMKEKDTTSPSLIPGMLQQAIFQAKQAARATGHPLGEREMAHLVGKTVIALSLEKGETYTLPQILKTAIDALNPSPEETRAAAAAAAKEVARAEALDGENPALIRKKCLEVLRDLPQGVIGPVKEHLAFDAAIHAVAQTAQPNTMGPLLRKTAKWDPLQRGSEATVPLLARLAATQVAQHLARRHTPPQLVTAAARGA</sequence>
<evidence type="ECO:0000313" key="3">
    <source>
        <dbReference type="Proteomes" id="UP001642464"/>
    </source>
</evidence>
<accession>A0ABP0J1T8</accession>
<protein>
    <submittedName>
        <fullName evidence="2">Uncharacterized protein</fullName>
    </submittedName>
</protein>
<feature type="non-terminal residue" evidence="2">
    <location>
        <position position="1"/>
    </location>
</feature>
<feature type="region of interest" description="Disordered" evidence="1">
    <location>
        <begin position="1"/>
        <end position="28"/>
    </location>
</feature>
<organism evidence="2 3">
    <name type="scientific">Durusdinium trenchii</name>
    <dbReference type="NCBI Taxonomy" id="1381693"/>
    <lineage>
        <taxon>Eukaryota</taxon>
        <taxon>Sar</taxon>
        <taxon>Alveolata</taxon>
        <taxon>Dinophyceae</taxon>
        <taxon>Suessiales</taxon>
        <taxon>Symbiodiniaceae</taxon>
        <taxon>Durusdinium</taxon>
    </lineage>
</organism>
<evidence type="ECO:0000256" key="1">
    <source>
        <dbReference type="SAM" id="MobiDB-lite"/>
    </source>
</evidence>